<comment type="caution">
    <text evidence="3">The sequence shown here is derived from an EMBL/GenBank/DDBJ whole genome shotgun (WGS) entry which is preliminary data.</text>
</comment>
<feature type="non-terminal residue" evidence="3">
    <location>
        <position position="180"/>
    </location>
</feature>
<evidence type="ECO:0000256" key="2">
    <source>
        <dbReference type="SAM" id="SignalP"/>
    </source>
</evidence>
<accession>A0AAV5V6K3</accession>
<protein>
    <submittedName>
        <fullName evidence="3">Uncharacterized protein</fullName>
    </submittedName>
</protein>
<organism evidence="3 4">
    <name type="scientific">Pristionchus fissidentatus</name>
    <dbReference type="NCBI Taxonomy" id="1538716"/>
    <lineage>
        <taxon>Eukaryota</taxon>
        <taxon>Metazoa</taxon>
        <taxon>Ecdysozoa</taxon>
        <taxon>Nematoda</taxon>
        <taxon>Chromadorea</taxon>
        <taxon>Rhabditida</taxon>
        <taxon>Rhabditina</taxon>
        <taxon>Diplogasteromorpha</taxon>
        <taxon>Diplogasteroidea</taxon>
        <taxon>Neodiplogasteridae</taxon>
        <taxon>Pristionchus</taxon>
    </lineage>
</organism>
<evidence type="ECO:0000256" key="1">
    <source>
        <dbReference type="SAM" id="MobiDB-lite"/>
    </source>
</evidence>
<keyword evidence="2" id="KW-0732">Signal</keyword>
<dbReference type="Proteomes" id="UP001432322">
    <property type="component" value="Unassembled WGS sequence"/>
</dbReference>
<feature type="compositionally biased region" description="Basic and acidic residues" evidence="1">
    <location>
        <begin position="144"/>
        <end position="156"/>
    </location>
</feature>
<keyword evidence="4" id="KW-1185">Reference proteome</keyword>
<evidence type="ECO:0000313" key="3">
    <source>
        <dbReference type="EMBL" id="GMT15011.1"/>
    </source>
</evidence>
<proteinExistence type="predicted"/>
<evidence type="ECO:0000313" key="4">
    <source>
        <dbReference type="Proteomes" id="UP001432322"/>
    </source>
</evidence>
<dbReference type="EMBL" id="BTSY01000002">
    <property type="protein sequence ID" value="GMT15011.1"/>
    <property type="molecule type" value="Genomic_DNA"/>
</dbReference>
<dbReference type="AlphaFoldDB" id="A0AAV5V6K3"/>
<feature type="region of interest" description="Disordered" evidence="1">
    <location>
        <begin position="144"/>
        <end position="180"/>
    </location>
</feature>
<sequence length="180" mass="20397">MLSLLLFISFISTLQAFWSTPCQQPVYVDYCRCQRYNPCGGGGYPPSGTGQYAVAQPRVRGWEGGEEGWREERRITKPPKFVFVWSDEEEEEEVRRPIPRKKIVHVEEENLVIPPSMKRPRPSQKKTRVDGDLDAKALLELDSAEIEKGRIKSKTTEEEDLWTDSETPSKGTLDPAAAAA</sequence>
<feature type="chain" id="PRO_5043585415" evidence="2">
    <location>
        <begin position="17"/>
        <end position="180"/>
    </location>
</feature>
<feature type="signal peptide" evidence="2">
    <location>
        <begin position="1"/>
        <end position="16"/>
    </location>
</feature>
<reference evidence="3" key="1">
    <citation type="submission" date="2023-10" db="EMBL/GenBank/DDBJ databases">
        <title>Genome assembly of Pristionchus species.</title>
        <authorList>
            <person name="Yoshida K."/>
            <person name="Sommer R.J."/>
        </authorList>
    </citation>
    <scope>NUCLEOTIDE SEQUENCE</scope>
    <source>
        <strain evidence="3">RS5133</strain>
    </source>
</reference>
<name>A0AAV5V6K3_9BILA</name>
<gene>
    <name evidence="3" type="ORF">PFISCL1PPCAC_6308</name>
</gene>